<dbReference type="RefSeq" id="YP_009199089.1">
    <property type="nucleotide sequence ID" value="NC_028805.1"/>
</dbReference>
<evidence type="ECO:0000313" key="2">
    <source>
        <dbReference type="Proteomes" id="UP000208104"/>
    </source>
</evidence>
<proteinExistence type="predicted"/>
<sequence>MVIDRSTDTEYKGSVRTLLGVNKDDEITLPGEDIDDMAIIDKAEMDVLSYLPAAADITDKRVRLAVIYTMAANLCPSMPAKVEIEVKGIDSGWKRKPINYDELAERLLGQAYILLTPLLEEVGGYDLFKIAPSKRAVTERENL</sequence>
<dbReference type="EMBL" id="KT151955">
    <property type="protein sequence ID" value="ALA07158.1"/>
    <property type="molecule type" value="Genomic_DNA"/>
</dbReference>
<reference evidence="1 2" key="1">
    <citation type="journal article" date="2015" name="Genome Announc.">
        <title>Genome Sequences of Five Additional Brevibacillus laterosporus Bacteriophages.</title>
        <authorList>
            <person name="Merrill B.D."/>
            <person name="Berg J.A."/>
            <person name="Graves K.A."/>
            <person name="Ward A.T."/>
            <person name="Hilton J.A."/>
            <person name="Wake B.N."/>
            <person name="Grose J.H."/>
            <person name="Breakwell D.P."/>
            <person name="Burnett S.H."/>
        </authorList>
    </citation>
    <scope>NUCLEOTIDE SEQUENCE [LARGE SCALE GENOMIC DNA]</scope>
</reference>
<protein>
    <submittedName>
        <fullName evidence="1">Uncharacterized protein</fullName>
    </submittedName>
</protein>
<organism evidence="1 2">
    <name type="scientific">Brevibacillus phage Jenst</name>
    <dbReference type="NCBI Taxonomy" id="1691954"/>
    <lineage>
        <taxon>Viruses</taxon>
        <taxon>Duplodnaviria</taxon>
        <taxon>Heunggongvirae</taxon>
        <taxon>Uroviricota</taxon>
        <taxon>Caudoviricetes</taxon>
        <taxon>Jenstvirus</taxon>
        <taxon>Jenstvirus jenst</taxon>
    </lineage>
</organism>
<gene>
    <name evidence="1" type="ORF">JENST_28</name>
</gene>
<evidence type="ECO:0000313" key="1">
    <source>
        <dbReference type="EMBL" id="ALA07158.1"/>
    </source>
</evidence>
<dbReference type="KEGG" id="vg:26625976"/>
<name>A0A0K2CN57_9CAUD</name>
<keyword evidence="2" id="KW-1185">Reference proteome</keyword>
<dbReference type="GeneID" id="26625976"/>
<dbReference type="Proteomes" id="UP000208104">
    <property type="component" value="Segment"/>
</dbReference>
<accession>A0A0K2CN57</accession>